<dbReference type="EMBL" id="CAJPEX010001001">
    <property type="protein sequence ID" value="CAG0917915.1"/>
    <property type="molecule type" value="Genomic_DNA"/>
</dbReference>
<evidence type="ECO:0000313" key="4">
    <source>
        <dbReference type="Proteomes" id="UP000678499"/>
    </source>
</evidence>
<sequence>MGDDWDDEEKPPPRPPLWMPRQPRLPVSMCLQETTTKKFDRQPYTDTCVRENHAIRLHTDDAEEEGREEGGGSKKKSSARGPLMVGDTLFKRWNVPVTMKTAPEKEDERDVWMLKQMHYQMNYADTYLELSGSKVFAVDYYDRGISLTCILTYCICCGILIQKVEEYRNKYLVNLGDAYCWVFNFLWWNALQVTNYMLIAHCFGILQFLIIPVIRRIYYIMFSMAFTAMLCCYLQKQGCWAMCPFLMWAAFIITTMTAGRPPISNRMGDPLADVLLFVVFLLLALQAICAKDEEMEKCVLMLLLGFAYAAPIGYWGWFNWRIVIYTVSLYNAMPIIETTLSNKLGGHTPKTFAKFIKEDWRKALPYFLALPVSWGCPLKDCERGLFDLFAGGPLGRWYADDDDDKEPRSFFSFGSLGDWGIELPPKFDDGLFWFFIIAMVLFDLYSLHVMETVKEAEVAPPGPCTPYDLTLSKNNEFLSGVVRISYGRTSSPSRYCNFGSLGDWGIELPPKFDDGLFWFFIIAMVLFDLYSLHVMETVKEAEVAPPGPCTPYDLTLSKNNEFLC</sequence>
<feature type="region of interest" description="Disordered" evidence="1">
    <location>
        <begin position="53"/>
        <end position="81"/>
    </location>
</feature>
<feature type="transmembrane region" description="Helical" evidence="2">
    <location>
        <begin position="431"/>
        <end position="450"/>
    </location>
</feature>
<feature type="transmembrane region" description="Helical" evidence="2">
    <location>
        <begin position="271"/>
        <end position="289"/>
    </location>
</feature>
<name>A0A7R9GE56_9CRUS</name>
<dbReference type="EMBL" id="OA883038">
    <property type="protein sequence ID" value="CAD7277763.1"/>
    <property type="molecule type" value="Genomic_DNA"/>
</dbReference>
<feature type="transmembrane region" description="Helical" evidence="2">
    <location>
        <begin position="298"/>
        <end position="316"/>
    </location>
</feature>
<feature type="transmembrane region" description="Helical" evidence="2">
    <location>
        <begin position="171"/>
        <end position="190"/>
    </location>
</feature>
<keyword evidence="2" id="KW-0472">Membrane</keyword>
<dbReference type="Proteomes" id="UP000678499">
    <property type="component" value="Unassembled WGS sequence"/>
</dbReference>
<keyword evidence="2" id="KW-0812">Transmembrane</keyword>
<feature type="transmembrane region" description="Helical" evidence="2">
    <location>
        <begin position="515"/>
        <end position="532"/>
    </location>
</feature>
<evidence type="ECO:0000313" key="3">
    <source>
        <dbReference type="EMBL" id="CAD7277763.1"/>
    </source>
</evidence>
<gene>
    <name evidence="3" type="ORF">NMOB1V02_LOCUS5487</name>
</gene>
<feature type="transmembrane region" description="Helical" evidence="2">
    <location>
        <begin position="196"/>
        <end position="218"/>
    </location>
</feature>
<keyword evidence="2" id="KW-1133">Transmembrane helix</keyword>
<organism evidence="3">
    <name type="scientific">Notodromas monacha</name>
    <dbReference type="NCBI Taxonomy" id="399045"/>
    <lineage>
        <taxon>Eukaryota</taxon>
        <taxon>Metazoa</taxon>
        <taxon>Ecdysozoa</taxon>
        <taxon>Arthropoda</taxon>
        <taxon>Crustacea</taxon>
        <taxon>Oligostraca</taxon>
        <taxon>Ostracoda</taxon>
        <taxon>Podocopa</taxon>
        <taxon>Podocopida</taxon>
        <taxon>Cypridocopina</taxon>
        <taxon>Cypridoidea</taxon>
        <taxon>Cyprididae</taxon>
        <taxon>Notodromas</taxon>
    </lineage>
</organism>
<protein>
    <submittedName>
        <fullName evidence="3">Uncharacterized protein</fullName>
    </submittedName>
</protein>
<dbReference type="AlphaFoldDB" id="A0A7R9GE56"/>
<proteinExistence type="predicted"/>
<reference evidence="3" key="1">
    <citation type="submission" date="2020-11" db="EMBL/GenBank/DDBJ databases">
        <authorList>
            <person name="Tran Van P."/>
        </authorList>
    </citation>
    <scope>NUCLEOTIDE SEQUENCE</scope>
</reference>
<evidence type="ECO:0000256" key="2">
    <source>
        <dbReference type="SAM" id="Phobius"/>
    </source>
</evidence>
<evidence type="ECO:0000256" key="1">
    <source>
        <dbReference type="SAM" id="MobiDB-lite"/>
    </source>
</evidence>
<feature type="transmembrane region" description="Helical" evidence="2">
    <location>
        <begin position="239"/>
        <end position="259"/>
    </location>
</feature>
<keyword evidence="4" id="KW-1185">Reference proteome</keyword>
<feature type="region of interest" description="Disordered" evidence="1">
    <location>
        <begin position="1"/>
        <end position="25"/>
    </location>
</feature>
<accession>A0A7R9GE56</accession>